<sequence>FRPSLRADLMNLSYQKKLSFQSQQSVQPYDPTNYFFHKYGSSFHQIQAPLTKTCTSHGMFDTCKNKLSFPPENIEPIVNKFKLNVQTNAVCVDILVYVTRDEK</sequence>
<protein>
    <submittedName>
        <fullName evidence="1">Uncharacterized protein</fullName>
    </submittedName>
</protein>
<dbReference type="AlphaFoldDB" id="A0A7T8KKL0"/>
<accession>A0A7T8KKL0</accession>
<proteinExistence type="predicted"/>
<reference evidence="2" key="1">
    <citation type="submission" date="2021-01" db="EMBL/GenBank/DDBJ databases">
        <title>Caligus Genome Assembly.</title>
        <authorList>
            <person name="Gallardo-Escarate C."/>
        </authorList>
    </citation>
    <scope>NUCLEOTIDE SEQUENCE [LARGE SCALE GENOMIC DNA]</scope>
</reference>
<name>A0A7T8KKL0_CALRO</name>
<feature type="non-terminal residue" evidence="1">
    <location>
        <position position="103"/>
    </location>
</feature>
<organism evidence="1 2">
    <name type="scientific">Caligus rogercresseyi</name>
    <name type="common">Sea louse</name>
    <dbReference type="NCBI Taxonomy" id="217165"/>
    <lineage>
        <taxon>Eukaryota</taxon>
        <taxon>Metazoa</taxon>
        <taxon>Ecdysozoa</taxon>
        <taxon>Arthropoda</taxon>
        <taxon>Crustacea</taxon>
        <taxon>Multicrustacea</taxon>
        <taxon>Hexanauplia</taxon>
        <taxon>Copepoda</taxon>
        <taxon>Siphonostomatoida</taxon>
        <taxon>Caligidae</taxon>
        <taxon>Caligus</taxon>
    </lineage>
</organism>
<dbReference type="OrthoDB" id="10264149at2759"/>
<dbReference type="EMBL" id="CP045891">
    <property type="protein sequence ID" value="QQP57674.1"/>
    <property type="molecule type" value="Genomic_DNA"/>
</dbReference>
<keyword evidence="2" id="KW-1185">Reference proteome</keyword>
<dbReference type="Proteomes" id="UP000595437">
    <property type="component" value="Chromosome 2"/>
</dbReference>
<evidence type="ECO:0000313" key="1">
    <source>
        <dbReference type="EMBL" id="QQP57674.1"/>
    </source>
</evidence>
<evidence type="ECO:0000313" key="2">
    <source>
        <dbReference type="Proteomes" id="UP000595437"/>
    </source>
</evidence>
<gene>
    <name evidence="1" type="ORF">FKW44_002742</name>
</gene>
<feature type="non-terminal residue" evidence="1">
    <location>
        <position position="1"/>
    </location>
</feature>